<proteinExistence type="inferred from homology"/>
<evidence type="ECO:0000256" key="2">
    <source>
        <dbReference type="SAM" id="Phobius"/>
    </source>
</evidence>
<evidence type="ECO:0000313" key="4">
    <source>
        <dbReference type="Proteomes" id="UP000234857"/>
    </source>
</evidence>
<evidence type="ECO:0000313" key="3">
    <source>
        <dbReference type="EMBL" id="PLX15312.1"/>
    </source>
</evidence>
<comment type="similarity">
    <text evidence="1">Belongs to the YggT family.</text>
</comment>
<dbReference type="Pfam" id="PF02325">
    <property type="entry name" value="CCB3_YggT"/>
    <property type="match status" value="1"/>
</dbReference>
<accession>A0A2N5Z9F9</accession>
<gene>
    <name evidence="3" type="ORF">C0601_13430</name>
</gene>
<organism evidence="3 4">
    <name type="scientific">Muiribacterium halophilum</name>
    <dbReference type="NCBI Taxonomy" id="2053465"/>
    <lineage>
        <taxon>Bacteria</taxon>
        <taxon>Candidatus Muiribacteriota</taxon>
        <taxon>Candidatus Muiribacteriia</taxon>
        <taxon>Candidatus Muiribacteriales</taxon>
        <taxon>Candidatus Muiribacteriaceae</taxon>
        <taxon>Candidatus Muiribacterium</taxon>
    </lineage>
</organism>
<dbReference type="EMBL" id="PKTG01000142">
    <property type="protein sequence ID" value="PLX15312.1"/>
    <property type="molecule type" value="Genomic_DNA"/>
</dbReference>
<dbReference type="AlphaFoldDB" id="A0A2N5Z9F9"/>
<dbReference type="PANTHER" id="PTHR33219:SF14">
    <property type="entry name" value="PROTEIN COFACTOR ASSEMBLY OF COMPLEX C SUBUNIT B CCB3, CHLOROPLASTIC-RELATED"/>
    <property type="match status" value="1"/>
</dbReference>
<dbReference type="GO" id="GO:0016020">
    <property type="term" value="C:membrane"/>
    <property type="evidence" value="ECO:0007669"/>
    <property type="project" value="InterPro"/>
</dbReference>
<dbReference type="PANTHER" id="PTHR33219">
    <property type="entry name" value="YLMG HOMOLOG PROTEIN 2, CHLOROPLASTIC"/>
    <property type="match status" value="1"/>
</dbReference>
<feature type="transmembrane region" description="Helical" evidence="2">
    <location>
        <begin position="7"/>
        <end position="30"/>
    </location>
</feature>
<comment type="caution">
    <text evidence="3">The sequence shown here is derived from an EMBL/GenBank/DDBJ whole genome shotgun (WGS) entry which is preliminary data.</text>
</comment>
<sequence length="86" mass="9812">MYSAPKIVSIIFMALRLLIIVRIIFSWIMLRRGSNDFVDFVYDITDPILKPLRVIIPLGNAGLDLSPIIAFFILGLVEQIILRLLI</sequence>
<reference evidence="3 4" key="1">
    <citation type="submission" date="2017-11" db="EMBL/GenBank/DDBJ databases">
        <title>Genome-resolved metagenomics identifies genetic mobility, metabolic interactions, and unexpected diversity in perchlorate-reducing communities.</title>
        <authorList>
            <person name="Barnum T.P."/>
            <person name="Figueroa I.A."/>
            <person name="Carlstrom C.I."/>
            <person name="Lucas L.N."/>
            <person name="Engelbrektson A.L."/>
            <person name="Coates J.D."/>
        </authorList>
    </citation>
    <scope>NUCLEOTIDE SEQUENCE [LARGE SCALE GENOMIC DNA]</scope>
    <source>
        <strain evidence="3">BM706</strain>
    </source>
</reference>
<dbReference type="Proteomes" id="UP000234857">
    <property type="component" value="Unassembled WGS sequence"/>
</dbReference>
<name>A0A2N5Z9F9_MUIH1</name>
<feature type="transmembrane region" description="Helical" evidence="2">
    <location>
        <begin position="65"/>
        <end position="85"/>
    </location>
</feature>
<keyword evidence="2" id="KW-1133">Transmembrane helix</keyword>
<keyword evidence="2" id="KW-0472">Membrane</keyword>
<evidence type="ECO:0000256" key="1">
    <source>
        <dbReference type="ARBA" id="ARBA00010894"/>
    </source>
</evidence>
<protein>
    <submittedName>
        <fullName evidence="3">YggT family protein</fullName>
    </submittedName>
</protein>
<dbReference type="InterPro" id="IPR003425">
    <property type="entry name" value="CCB3/YggT"/>
</dbReference>
<keyword evidence="2" id="KW-0812">Transmembrane</keyword>